<reference evidence="3 4" key="1">
    <citation type="submission" date="2020-11" db="EMBL/GenBank/DDBJ databases">
        <title>Kefir isolates.</title>
        <authorList>
            <person name="Marcisauskas S."/>
            <person name="Kim Y."/>
            <person name="Blasche S."/>
        </authorList>
    </citation>
    <scope>NUCLEOTIDE SEQUENCE [LARGE SCALE GENOMIC DNA]</scope>
    <source>
        <strain evidence="3 4">KR</strain>
    </source>
</reference>
<feature type="non-terminal residue" evidence="3">
    <location>
        <position position="1"/>
    </location>
</feature>
<dbReference type="OrthoDB" id="2525827at2759"/>
<dbReference type="EMBL" id="PUHQ01000126">
    <property type="protein sequence ID" value="KAG0655222.1"/>
    <property type="molecule type" value="Genomic_DNA"/>
</dbReference>
<proteinExistence type="predicted"/>
<dbReference type="Proteomes" id="UP000777482">
    <property type="component" value="Unassembled WGS sequence"/>
</dbReference>
<sequence length="419" mass="46211">MQHDERMADDNAYVEALERQALACEEDNARLRAEIAAIEAELAQPRQQVVGDRPSRGSRRLRDAEYTVAHLEASLSVTETSPDLDRLSNRDKSVAEAEALTRLAETVTELETALAWTKARKVDAETLLERDRVYLNDAETMHAVFAERIEQAKAVEPPLPAPDGREIVRRTRLRLVELDRRFNLLQTGLRDLIDHVLVDERADERFDPRWAESNQVEILRRKGMVIASTTRDGAGGTVNEDGGQESKFDLRRYLRAADLDFDFDFAPSSSSSASSSSPSRARDVAAASEERVHEFKLLLETLLNRSLETTSASSHALLASPAAACALGSVAAQVQVQEDDDDDDAMAARKTAAPSPSWSHDRSDSKPRNRGTKGTKGAETKPRNGNQEQEDGRDSSKSSSSSSSGGFFETDAPDELIDF</sequence>
<protein>
    <submittedName>
        <fullName evidence="3">Uncharacterized protein</fullName>
    </submittedName>
</protein>
<comment type="caution">
    <text evidence="3">The sequence shown here is derived from an EMBL/GenBank/DDBJ whole genome shotgun (WGS) entry which is preliminary data.</text>
</comment>
<dbReference type="AlphaFoldDB" id="A0A9P6VVL6"/>
<feature type="region of interest" description="Disordered" evidence="2">
    <location>
        <begin position="337"/>
        <end position="419"/>
    </location>
</feature>
<organism evidence="3 4">
    <name type="scientific">Rhodotorula mucilaginosa</name>
    <name type="common">Yeast</name>
    <name type="synonym">Rhodotorula rubra</name>
    <dbReference type="NCBI Taxonomy" id="5537"/>
    <lineage>
        <taxon>Eukaryota</taxon>
        <taxon>Fungi</taxon>
        <taxon>Dikarya</taxon>
        <taxon>Basidiomycota</taxon>
        <taxon>Pucciniomycotina</taxon>
        <taxon>Microbotryomycetes</taxon>
        <taxon>Sporidiobolales</taxon>
        <taxon>Sporidiobolaceae</taxon>
        <taxon>Rhodotorula</taxon>
    </lineage>
</organism>
<feature type="coiled-coil region" evidence="1">
    <location>
        <begin position="14"/>
        <end position="48"/>
    </location>
</feature>
<accession>A0A9P6VVL6</accession>
<keyword evidence="1" id="KW-0175">Coiled coil</keyword>
<evidence type="ECO:0000313" key="3">
    <source>
        <dbReference type="EMBL" id="KAG0655222.1"/>
    </source>
</evidence>
<evidence type="ECO:0000256" key="1">
    <source>
        <dbReference type="SAM" id="Coils"/>
    </source>
</evidence>
<keyword evidence="4" id="KW-1185">Reference proteome</keyword>
<name>A0A9P6VVL6_RHOMI</name>
<evidence type="ECO:0000256" key="2">
    <source>
        <dbReference type="SAM" id="MobiDB-lite"/>
    </source>
</evidence>
<gene>
    <name evidence="3" type="ORF">C6P46_001088</name>
</gene>
<evidence type="ECO:0000313" key="4">
    <source>
        <dbReference type="Proteomes" id="UP000777482"/>
    </source>
</evidence>